<protein>
    <submittedName>
        <fullName evidence="2">Uncharacterized protein</fullName>
    </submittedName>
</protein>
<dbReference type="Proteomes" id="UP000823561">
    <property type="component" value="Chromosome 5"/>
</dbReference>
<name>A0AAV6H2N9_9TELE</name>
<accession>A0AAV6H2N9</accession>
<proteinExistence type="predicted"/>
<organism evidence="2 3">
    <name type="scientific">Alosa alosa</name>
    <name type="common">allis shad</name>
    <dbReference type="NCBI Taxonomy" id="278164"/>
    <lineage>
        <taxon>Eukaryota</taxon>
        <taxon>Metazoa</taxon>
        <taxon>Chordata</taxon>
        <taxon>Craniata</taxon>
        <taxon>Vertebrata</taxon>
        <taxon>Euteleostomi</taxon>
        <taxon>Actinopterygii</taxon>
        <taxon>Neopterygii</taxon>
        <taxon>Teleostei</taxon>
        <taxon>Clupei</taxon>
        <taxon>Clupeiformes</taxon>
        <taxon>Clupeoidei</taxon>
        <taxon>Clupeidae</taxon>
        <taxon>Alosa</taxon>
    </lineage>
</organism>
<comment type="caution">
    <text evidence="2">The sequence shown here is derived from an EMBL/GenBank/DDBJ whole genome shotgun (WGS) entry which is preliminary data.</text>
</comment>
<evidence type="ECO:0000313" key="2">
    <source>
        <dbReference type="EMBL" id="KAG5281593.1"/>
    </source>
</evidence>
<dbReference type="EMBL" id="JADWDJ010000005">
    <property type="protein sequence ID" value="KAG5281593.1"/>
    <property type="molecule type" value="Genomic_DNA"/>
</dbReference>
<dbReference type="AlphaFoldDB" id="A0AAV6H2N9"/>
<feature type="region of interest" description="Disordered" evidence="1">
    <location>
        <begin position="18"/>
        <end position="112"/>
    </location>
</feature>
<gene>
    <name evidence="2" type="ORF">AALO_G00074090</name>
</gene>
<keyword evidence="3" id="KW-1185">Reference proteome</keyword>
<evidence type="ECO:0000313" key="3">
    <source>
        <dbReference type="Proteomes" id="UP000823561"/>
    </source>
</evidence>
<sequence>MFNHNLLLQQLQHQLQHQQQHQQHHLQQQQQHQQHQLQQQQQHQQQLQQHHQQQQLQQHQQQLQQHHQQQLRQVVQHQHIPSGRALTPQPPAPQAPTSCYPRQHPHGHQGPRLVPAAAAFRPWRNIPSPPGAIIWLLICYTYVQHLGFSCPTSLAEMFY</sequence>
<reference evidence="2" key="1">
    <citation type="submission" date="2020-10" db="EMBL/GenBank/DDBJ databases">
        <title>Chromosome-scale genome assembly of the Allis shad, Alosa alosa.</title>
        <authorList>
            <person name="Margot Z."/>
            <person name="Christophe K."/>
            <person name="Cabau C."/>
            <person name="Louis A."/>
            <person name="Berthelot C."/>
            <person name="Parey E."/>
            <person name="Roest Crollius H."/>
            <person name="Montfort J."/>
            <person name="Robinson-Rechavi M."/>
            <person name="Bucao C."/>
            <person name="Bouchez O."/>
            <person name="Gislard M."/>
            <person name="Lluch J."/>
            <person name="Milhes M."/>
            <person name="Lampietro C."/>
            <person name="Lopez Roques C."/>
            <person name="Donnadieu C."/>
            <person name="Braasch I."/>
            <person name="Desvignes T."/>
            <person name="Postlethwait J."/>
            <person name="Bobe J."/>
            <person name="Guiguen Y."/>
        </authorList>
    </citation>
    <scope>NUCLEOTIDE SEQUENCE</scope>
    <source>
        <strain evidence="2">M-15738</strain>
        <tissue evidence="2">Blood</tissue>
    </source>
</reference>
<evidence type="ECO:0000256" key="1">
    <source>
        <dbReference type="SAM" id="MobiDB-lite"/>
    </source>
</evidence>
<feature type="compositionally biased region" description="Low complexity" evidence="1">
    <location>
        <begin position="18"/>
        <end position="79"/>
    </location>
</feature>